<accession>A0A4P9Y3R1</accession>
<dbReference type="EMBL" id="KZ987999">
    <property type="protein sequence ID" value="RKP13525.1"/>
    <property type="molecule type" value="Genomic_DNA"/>
</dbReference>
<organism evidence="1 2">
    <name type="scientific">Piptocephalis cylindrospora</name>
    <dbReference type="NCBI Taxonomy" id="1907219"/>
    <lineage>
        <taxon>Eukaryota</taxon>
        <taxon>Fungi</taxon>
        <taxon>Fungi incertae sedis</taxon>
        <taxon>Zoopagomycota</taxon>
        <taxon>Zoopagomycotina</taxon>
        <taxon>Zoopagomycetes</taxon>
        <taxon>Zoopagales</taxon>
        <taxon>Piptocephalidaceae</taxon>
        <taxon>Piptocephalis</taxon>
    </lineage>
</organism>
<protein>
    <submittedName>
        <fullName evidence="1">Uncharacterized protein</fullName>
    </submittedName>
</protein>
<gene>
    <name evidence="1" type="ORF">BJ684DRAFT_19992</name>
</gene>
<evidence type="ECO:0000313" key="1">
    <source>
        <dbReference type="EMBL" id="RKP13525.1"/>
    </source>
</evidence>
<reference evidence="2" key="1">
    <citation type="journal article" date="2018" name="Nat. Microbiol.">
        <title>Leveraging single-cell genomics to expand the fungal tree of life.</title>
        <authorList>
            <person name="Ahrendt S.R."/>
            <person name="Quandt C.A."/>
            <person name="Ciobanu D."/>
            <person name="Clum A."/>
            <person name="Salamov A."/>
            <person name="Andreopoulos B."/>
            <person name="Cheng J.F."/>
            <person name="Woyke T."/>
            <person name="Pelin A."/>
            <person name="Henrissat B."/>
            <person name="Reynolds N.K."/>
            <person name="Benny G.L."/>
            <person name="Smith M.E."/>
            <person name="James T.Y."/>
            <person name="Grigoriev I.V."/>
        </authorList>
    </citation>
    <scope>NUCLEOTIDE SEQUENCE [LARGE SCALE GENOMIC DNA]</scope>
</reference>
<keyword evidence="2" id="KW-1185">Reference proteome</keyword>
<proteinExistence type="predicted"/>
<dbReference type="AlphaFoldDB" id="A0A4P9Y3R1"/>
<evidence type="ECO:0000313" key="2">
    <source>
        <dbReference type="Proteomes" id="UP000267251"/>
    </source>
</evidence>
<dbReference type="Proteomes" id="UP000267251">
    <property type="component" value="Unassembled WGS sequence"/>
</dbReference>
<sequence length="207" mass="23227">MSVHNRSYPLWHAAILPPDPASAEVTRLRSMCPNLSETTKGDSLAFDNRSIRAILALAAYTVRSQPETSTDTDKDPVPQLLHYLESSLDGTYDTVLLDNEIPAAFLVSRLTKALLKIAHVHPQHEAKVQKSLAHIFTRLCHLLTLQDTHRLATVYLPGFIAFSWAYSFSPTSPPLTAPIHPTLPRSGSWGFHRIMFILRIMPRPWAK</sequence>
<name>A0A4P9Y3R1_9FUNG</name>